<evidence type="ECO:0000313" key="2">
    <source>
        <dbReference type="EMBL" id="KDR66036.1"/>
    </source>
</evidence>
<reference evidence="3" key="1">
    <citation type="journal article" date="2014" name="Proc. Natl. Acad. Sci. U.S.A.">
        <title>Extensive sampling of basidiomycete genomes demonstrates inadequacy of the white-rot/brown-rot paradigm for wood decay fungi.</title>
        <authorList>
            <person name="Riley R."/>
            <person name="Salamov A.A."/>
            <person name="Brown D.W."/>
            <person name="Nagy L.G."/>
            <person name="Floudas D."/>
            <person name="Held B.W."/>
            <person name="Levasseur A."/>
            <person name="Lombard V."/>
            <person name="Morin E."/>
            <person name="Otillar R."/>
            <person name="Lindquist E.A."/>
            <person name="Sun H."/>
            <person name="LaButti K.M."/>
            <person name="Schmutz J."/>
            <person name="Jabbour D."/>
            <person name="Luo H."/>
            <person name="Baker S.E."/>
            <person name="Pisabarro A.G."/>
            <person name="Walton J.D."/>
            <person name="Blanchette R.A."/>
            <person name="Henrissat B."/>
            <person name="Martin F."/>
            <person name="Cullen D."/>
            <person name="Hibbett D.S."/>
            <person name="Grigoriev I.V."/>
        </authorList>
    </citation>
    <scope>NUCLEOTIDE SEQUENCE [LARGE SCALE GENOMIC DNA]</scope>
    <source>
        <strain evidence="3">CBS 339.88</strain>
    </source>
</reference>
<dbReference type="OrthoDB" id="3013631at2759"/>
<evidence type="ECO:0000313" key="3">
    <source>
        <dbReference type="Proteomes" id="UP000027222"/>
    </source>
</evidence>
<evidence type="ECO:0000256" key="1">
    <source>
        <dbReference type="SAM" id="MobiDB-lite"/>
    </source>
</evidence>
<proteinExistence type="predicted"/>
<accession>A0A067S5H1</accession>
<protein>
    <submittedName>
        <fullName evidence="2">Uncharacterized protein</fullName>
    </submittedName>
</protein>
<keyword evidence="3" id="KW-1185">Reference proteome</keyword>
<name>A0A067S5H1_GALM3</name>
<feature type="compositionally biased region" description="Acidic residues" evidence="1">
    <location>
        <begin position="358"/>
        <end position="377"/>
    </location>
</feature>
<organism evidence="2 3">
    <name type="scientific">Galerina marginata (strain CBS 339.88)</name>
    <dbReference type="NCBI Taxonomy" id="685588"/>
    <lineage>
        <taxon>Eukaryota</taxon>
        <taxon>Fungi</taxon>
        <taxon>Dikarya</taxon>
        <taxon>Basidiomycota</taxon>
        <taxon>Agaricomycotina</taxon>
        <taxon>Agaricomycetes</taxon>
        <taxon>Agaricomycetidae</taxon>
        <taxon>Agaricales</taxon>
        <taxon>Agaricineae</taxon>
        <taxon>Strophariaceae</taxon>
        <taxon>Galerina</taxon>
    </lineage>
</organism>
<dbReference type="HOGENOM" id="CLU_056205_0_0_1"/>
<dbReference type="AlphaFoldDB" id="A0A067S5H1"/>
<dbReference type="Proteomes" id="UP000027222">
    <property type="component" value="Unassembled WGS sequence"/>
</dbReference>
<feature type="region of interest" description="Disordered" evidence="1">
    <location>
        <begin position="356"/>
        <end position="377"/>
    </location>
</feature>
<dbReference type="EMBL" id="KL142428">
    <property type="protein sequence ID" value="KDR66036.1"/>
    <property type="molecule type" value="Genomic_DNA"/>
</dbReference>
<sequence>MSTIRNGRISTTSKYAKVIGVPELSLESLEREYSDDDLHSVASVSSSASTRAAEERRKISRAEGCFITKQPGYHLVRAHWVKTVQKDARLKFEVKTFLEGLGIVRQNFSLDAPPNLTPLDRNLHYALDKLGFFAVTCSKPTLQALIYLVEKENAEWQKRGGQYNRYFRFDQPLFTDAMYELVLLHPHHLLPKRGSALTVFTEHGENLSGKMYFVAPDGALRETSENDSPRLPAFPSNRTRVLEHALNPFLVLLNAEIAFRRFKRRSHPLCADYTELIDLTIDLVDKIYFKPIVDQIERRRNQDRLVYSTHKDVHIDKAVTKESAKNSRMGIVVEQPGPDASHEEIVEYHQYLMSGCDYTDEDSEDSDHDDGFDDDYN</sequence>
<gene>
    <name evidence="2" type="ORF">GALMADRAFT_232746</name>
</gene>